<keyword evidence="3" id="KW-1185">Reference proteome</keyword>
<dbReference type="Proteomes" id="UP000219338">
    <property type="component" value="Unassembled WGS sequence"/>
</dbReference>
<dbReference type="OMA" id="TYRTFED"/>
<proteinExistence type="predicted"/>
<evidence type="ECO:0000313" key="3">
    <source>
        <dbReference type="Proteomes" id="UP000219338"/>
    </source>
</evidence>
<accession>A0A284RMT0</accession>
<reference evidence="3" key="1">
    <citation type="journal article" date="2017" name="Nat. Ecol. Evol.">
        <title>Genome expansion and lineage-specific genetic innovations in the forest pathogenic fungi Armillaria.</title>
        <authorList>
            <person name="Sipos G."/>
            <person name="Prasanna A.N."/>
            <person name="Walter M.C."/>
            <person name="O'Connor E."/>
            <person name="Balint B."/>
            <person name="Krizsan K."/>
            <person name="Kiss B."/>
            <person name="Hess J."/>
            <person name="Varga T."/>
            <person name="Slot J."/>
            <person name="Riley R."/>
            <person name="Boka B."/>
            <person name="Rigling D."/>
            <person name="Barry K."/>
            <person name="Lee J."/>
            <person name="Mihaltcheva S."/>
            <person name="LaButti K."/>
            <person name="Lipzen A."/>
            <person name="Waldron R."/>
            <person name="Moloney N.M."/>
            <person name="Sperisen C."/>
            <person name="Kredics L."/>
            <person name="Vagvoelgyi C."/>
            <person name="Patrignani A."/>
            <person name="Fitzpatrick D."/>
            <person name="Nagy I."/>
            <person name="Doyle S."/>
            <person name="Anderson J.B."/>
            <person name="Grigoriev I.V."/>
            <person name="Gueldener U."/>
            <person name="Muensterkoetter M."/>
            <person name="Nagy L.G."/>
        </authorList>
    </citation>
    <scope>NUCLEOTIDE SEQUENCE [LARGE SCALE GENOMIC DNA]</scope>
    <source>
        <strain evidence="3">C18/9</strain>
    </source>
</reference>
<gene>
    <name evidence="2" type="ORF">ARMOST_13406</name>
</gene>
<protein>
    <submittedName>
        <fullName evidence="2">Uncharacterized protein</fullName>
    </submittedName>
</protein>
<feature type="chain" id="PRO_5012786537" evidence="1">
    <location>
        <begin position="20"/>
        <end position="174"/>
    </location>
</feature>
<evidence type="ECO:0000256" key="1">
    <source>
        <dbReference type="SAM" id="SignalP"/>
    </source>
</evidence>
<name>A0A284RMT0_ARMOS</name>
<feature type="signal peptide" evidence="1">
    <location>
        <begin position="1"/>
        <end position="19"/>
    </location>
</feature>
<keyword evidence="1" id="KW-0732">Signal</keyword>
<dbReference type="AlphaFoldDB" id="A0A284RMT0"/>
<organism evidence="2 3">
    <name type="scientific">Armillaria ostoyae</name>
    <name type="common">Armillaria root rot fungus</name>
    <dbReference type="NCBI Taxonomy" id="47428"/>
    <lineage>
        <taxon>Eukaryota</taxon>
        <taxon>Fungi</taxon>
        <taxon>Dikarya</taxon>
        <taxon>Basidiomycota</taxon>
        <taxon>Agaricomycotina</taxon>
        <taxon>Agaricomycetes</taxon>
        <taxon>Agaricomycetidae</taxon>
        <taxon>Agaricales</taxon>
        <taxon>Marasmiineae</taxon>
        <taxon>Physalacriaceae</taxon>
        <taxon>Armillaria</taxon>
    </lineage>
</organism>
<sequence>MAFRTFALFSLFSWAAAVANPLASRDLPSSIEILRFTADSITRDSAVFWQQPIAASANTVLNDVIAFNSEVQTALTQIPATVMSEEDADSTYRTFEDIYYDTQDGFNALAIASTYFVPFGLVPTICGLTQSIQTGLHTLVNETLAITPEDYVSPIQTLAGPILSKADSVVTYYC</sequence>
<dbReference type="EMBL" id="FUEG01000011">
    <property type="protein sequence ID" value="SJL10024.1"/>
    <property type="molecule type" value="Genomic_DNA"/>
</dbReference>
<dbReference type="OrthoDB" id="2855654at2759"/>
<evidence type="ECO:0000313" key="2">
    <source>
        <dbReference type="EMBL" id="SJL10024.1"/>
    </source>
</evidence>